<dbReference type="AlphaFoldDB" id="A0A9P6AMW4"/>
<name>A0A9P6AMW4_9AGAM</name>
<keyword evidence="2" id="KW-1185">Reference proteome</keyword>
<evidence type="ECO:0000313" key="1">
    <source>
        <dbReference type="EMBL" id="KAF9508215.1"/>
    </source>
</evidence>
<reference evidence="1" key="1">
    <citation type="journal article" date="2020" name="Nat. Commun.">
        <title>Large-scale genome sequencing of mycorrhizal fungi provides insights into the early evolution of symbiotic traits.</title>
        <authorList>
            <person name="Miyauchi S."/>
            <person name="Kiss E."/>
            <person name="Kuo A."/>
            <person name="Drula E."/>
            <person name="Kohler A."/>
            <person name="Sanchez-Garcia M."/>
            <person name="Morin E."/>
            <person name="Andreopoulos B."/>
            <person name="Barry K.W."/>
            <person name="Bonito G."/>
            <person name="Buee M."/>
            <person name="Carver A."/>
            <person name="Chen C."/>
            <person name="Cichocki N."/>
            <person name="Clum A."/>
            <person name="Culley D."/>
            <person name="Crous P.W."/>
            <person name="Fauchery L."/>
            <person name="Girlanda M."/>
            <person name="Hayes R.D."/>
            <person name="Keri Z."/>
            <person name="LaButti K."/>
            <person name="Lipzen A."/>
            <person name="Lombard V."/>
            <person name="Magnuson J."/>
            <person name="Maillard F."/>
            <person name="Murat C."/>
            <person name="Nolan M."/>
            <person name="Ohm R.A."/>
            <person name="Pangilinan J."/>
            <person name="Pereira M.F."/>
            <person name="Perotto S."/>
            <person name="Peter M."/>
            <person name="Pfister S."/>
            <person name="Riley R."/>
            <person name="Sitrit Y."/>
            <person name="Stielow J.B."/>
            <person name="Szollosi G."/>
            <person name="Zifcakova L."/>
            <person name="Stursova M."/>
            <person name="Spatafora J.W."/>
            <person name="Tedersoo L."/>
            <person name="Vaario L.M."/>
            <person name="Yamada A."/>
            <person name="Yan M."/>
            <person name="Wang P."/>
            <person name="Xu J."/>
            <person name="Bruns T."/>
            <person name="Baldrian P."/>
            <person name="Vilgalys R."/>
            <person name="Dunand C."/>
            <person name="Henrissat B."/>
            <person name="Grigoriev I.V."/>
            <person name="Hibbett D."/>
            <person name="Nagy L.G."/>
            <person name="Martin F.M."/>
        </authorList>
    </citation>
    <scope>NUCLEOTIDE SEQUENCE</scope>
    <source>
        <strain evidence="1">UP504</strain>
    </source>
</reference>
<sequence length="216" mass="24433">MPSECMVSFTTTSTLTISFSPRRSQKHRPKCMSLTLGMPTYERTSPMLIGKDVCTHKVTRPVRLHLSEARGPGSDPQWPEIFPNVPGAIVWNRWAEGKGRRWCQGAGERWDGPEGVKLIEPIRWKLWDKVTAWLDARDAGPWLGLLHLDQALQTLFSVLRGGDTKLMSYCYQVFQYLGLVIFPYNFGTKVDEGGQFQGYSCGTQKKLGPYGKMCVE</sequence>
<organism evidence="1 2">
    <name type="scientific">Hydnum rufescens UP504</name>
    <dbReference type="NCBI Taxonomy" id="1448309"/>
    <lineage>
        <taxon>Eukaryota</taxon>
        <taxon>Fungi</taxon>
        <taxon>Dikarya</taxon>
        <taxon>Basidiomycota</taxon>
        <taxon>Agaricomycotina</taxon>
        <taxon>Agaricomycetes</taxon>
        <taxon>Cantharellales</taxon>
        <taxon>Hydnaceae</taxon>
        <taxon>Hydnum</taxon>
    </lineage>
</organism>
<protein>
    <submittedName>
        <fullName evidence="1">Uncharacterized protein</fullName>
    </submittedName>
</protein>
<dbReference type="OrthoDB" id="10619177at2759"/>
<dbReference type="EMBL" id="MU129063">
    <property type="protein sequence ID" value="KAF9508215.1"/>
    <property type="molecule type" value="Genomic_DNA"/>
</dbReference>
<proteinExistence type="predicted"/>
<gene>
    <name evidence="1" type="ORF">BS47DRAFT_244746</name>
</gene>
<comment type="caution">
    <text evidence="1">The sequence shown here is derived from an EMBL/GenBank/DDBJ whole genome shotgun (WGS) entry which is preliminary data.</text>
</comment>
<accession>A0A9P6AMW4</accession>
<evidence type="ECO:0000313" key="2">
    <source>
        <dbReference type="Proteomes" id="UP000886523"/>
    </source>
</evidence>
<dbReference type="Proteomes" id="UP000886523">
    <property type="component" value="Unassembled WGS sequence"/>
</dbReference>